<evidence type="ECO:0000313" key="3">
    <source>
        <dbReference type="Proteomes" id="UP000321248"/>
    </source>
</evidence>
<dbReference type="AlphaFoldDB" id="A0A5C8KNT1"/>
<dbReference type="EMBL" id="VRTS01000007">
    <property type="protein sequence ID" value="TXK61032.1"/>
    <property type="molecule type" value="Genomic_DNA"/>
</dbReference>
<dbReference type="RefSeq" id="WP_147892075.1">
    <property type="nucleotide sequence ID" value="NZ_VRTS01000007.1"/>
</dbReference>
<sequence length="59" mass="6164">MSNPPKTSSKTSPTSQKTTPVAITSNTTSVRSQRFSWLLAGESGAGDGSGMRCVSVFKL</sequence>
<organism evidence="2 3">
    <name type="scientific">Alkalisalibacterium limincola</name>
    <dbReference type="NCBI Taxonomy" id="2699169"/>
    <lineage>
        <taxon>Bacteria</taxon>
        <taxon>Pseudomonadati</taxon>
        <taxon>Pseudomonadota</taxon>
        <taxon>Gammaproteobacteria</taxon>
        <taxon>Lysobacterales</taxon>
        <taxon>Lysobacteraceae</taxon>
        <taxon>Alkalisalibacterium</taxon>
    </lineage>
</organism>
<feature type="region of interest" description="Disordered" evidence="1">
    <location>
        <begin position="1"/>
        <end position="27"/>
    </location>
</feature>
<dbReference type="Proteomes" id="UP000321248">
    <property type="component" value="Unassembled WGS sequence"/>
</dbReference>
<evidence type="ECO:0000256" key="1">
    <source>
        <dbReference type="SAM" id="MobiDB-lite"/>
    </source>
</evidence>
<evidence type="ECO:0000313" key="2">
    <source>
        <dbReference type="EMBL" id="TXK61032.1"/>
    </source>
</evidence>
<reference evidence="2 3" key="1">
    <citation type="submission" date="2019-08" db="EMBL/GenBank/DDBJ databases">
        <authorList>
            <person name="Karlyshev A.V."/>
        </authorList>
    </citation>
    <scope>NUCLEOTIDE SEQUENCE [LARGE SCALE GENOMIC DNA]</scope>
    <source>
        <strain evidence="2 3">Alg18-2.2</strain>
    </source>
</reference>
<proteinExistence type="predicted"/>
<gene>
    <name evidence="2" type="ORF">FU658_10690</name>
</gene>
<keyword evidence="3" id="KW-1185">Reference proteome</keyword>
<protein>
    <submittedName>
        <fullName evidence="2">Uncharacterized protein</fullName>
    </submittedName>
</protein>
<comment type="caution">
    <text evidence="2">The sequence shown here is derived from an EMBL/GenBank/DDBJ whole genome shotgun (WGS) entry which is preliminary data.</text>
</comment>
<accession>A0A5C8KNT1</accession>
<name>A0A5C8KNT1_9GAMM</name>
<feature type="compositionally biased region" description="Low complexity" evidence="1">
    <location>
        <begin position="1"/>
        <end position="20"/>
    </location>
</feature>